<name>A0ABP8YW64_9MICO</name>
<gene>
    <name evidence="1" type="ORF">GCM10025783_05650</name>
</gene>
<protein>
    <submittedName>
        <fullName evidence="1">Uncharacterized protein</fullName>
    </submittedName>
</protein>
<organism evidence="1 2">
    <name type="scientific">Amnibacterium soli</name>
    <dbReference type="NCBI Taxonomy" id="1282736"/>
    <lineage>
        <taxon>Bacteria</taxon>
        <taxon>Bacillati</taxon>
        <taxon>Actinomycetota</taxon>
        <taxon>Actinomycetes</taxon>
        <taxon>Micrococcales</taxon>
        <taxon>Microbacteriaceae</taxon>
        <taxon>Amnibacterium</taxon>
    </lineage>
</organism>
<dbReference type="RefSeq" id="WP_345479419.1">
    <property type="nucleotide sequence ID" value="NZ_BAABLP010000001.1"/>
</dbReference>
<keyword evidence="2" id="KW-1185">Reference proteome</keyword>
<dbReference type="Proteomes" id="UP001500121">
    <property type="component" value="Unassembled WGS sequence"/>
</dbReference>
<evidence type="ECO:0000313" key="2">
    <source>
        <dbReference type="Proteomes" id="UP001500121"/>
    </source>
</evidence>
<proteinExistence type="predicted"/>
<accession>A0ABP8YW64</accession>
<dbReference type="EMBL" id="BAABLP010000001">
    <property type="protein sequence ID" value="GAA4738006.1"/>
    <property type="molecule type" value="Genomic_DNA"/>
</dbReference>
<reference evidence="2" key="1">
    <citation type="journal article" date="2019" name="Int. J. Syst. Evol. Microbiol.">
        <title>The Global Catalogue of Microorganisms (GCM) 10K type strain sequencing project: providing services to taxonomists for standard genome sequencing and annotation.</title>
        <authorList>
            <consortium name="The Broad Institute Genomics Platform"/>
            <consortium name="The Broad Institute Genome Sequencing Center for Infectious Disease"/>
            <person name="Wu L."/>
            <person name="Ma J."/>
        </authorList>
    </citation>
    <scope>NUCLEOTIDE SEQUENCE [LARGE SCALE GENOMIC DNA]</scope>
    <source>
        <strain evidence="2">JCM 19015</strain>
    </source>
</reference>
<sequence length="108" mass="11232">MTLQAVPSPEPPPGRWLWEAARGSTRAVRVSPHPQGGVVALSMWRDDRCVGTMRLAPAEVSSLVAKLTAALVELAVTPEEGAPAGSPDVAARLEVLEARLAALEDAAG</sequence>
<comment type="caution">
    <text evidence="1">The sequence shown here is derived from an EMBL/GenBank/DDBJ whole genome shotgun (WGS) entry which is preliminary data.</text>
</comment>
<evidence type="ECO:0000313" key="1">
    <source>
        <dbReference type="EMBL" id="GAA4738006.1"/>
    </source>
</evidence>